<sequence>MLSGSLYLDYESTSSWGEEDALKKGRDVVNKGGVAFLLVDASIIKSQSSIINYPDHWVSLLGNVSIRSDNFKFNIYTWGEERTFDKNEEAFEDLMWGVVTAY</sequence>
<gene>
    <name evidence="1" type="ORF">H6G68_23030</name>
</gene>
<proteinExistence type="predicted"/>
<name>A0ABR8J8Q3_9NOST</name>
<reference evidence="1 2" key="1">
    <citation type="journal article" date="2020" name="ISME J.">
        <title>Comparative genomics reveals insights into cyanobacterial evolution and habitat adaptation.</title>
        <authorList>
            <person name="Chen M.Y."/>
            <person name="Teng W.K."/>
            <person name="Zhao L."/>
            <person name="Hu C.X."/>
            <person name="Zhou Y.K."/>
            <person name="Han B.P."/>
            <person name="Song L.R."/>
            <person name="Shu W.S."/>
        </authorList>
    </citation>
    <scope>NUCLEOTIDE SEQUENCE [LARGE SCALE GENOMIC DNA]</scope>
    <source>
        <strain evidence="1 2">FACHB-362</strain>
    </source>
</reference>
<comment type="caution">
    <text evidence="1">The sequence shown here is derived from an EMBL/GenBank/DDBJ whole genome shotgun (WGS) entry which is preliminary data.</text>
</comment>
<keyword evidence="2" id="KW-1185">Reference proteome</keyword>
<evidence type="ECO:0000313" key="1">
    <source>
        <dbReference type="EMBL" id="MBD2694585.1"/>
    </source>
</evidence>
<evidence type="ECO:0000313" key="2">
    <source>
        <dbReference type="Proteomes" id="UP000660381"/>
    </source>
</evidence>
<accession>A0ABR8J8Q3</accession>
<protein>
    <submittedName>
        <fullName evidence="1">Uncharacterized protein</fullName>
    </submittedName>
</protein>
<dbReference type="Proteomes" id="UP000660381">
    <property type="component" value="Unassembled WGS sequence"/>
</dbReference>
<organism evidence="1 2">
    <name type="scientific">Anabaena catenula FACHB-362</name>
    <dbReference type="NCBI Taxonomy" id="2692877"/>
    <lineage>
        <taxon>Bacteria</taxon>
        <taxon>Bacillati</taxon>
        <taxon>Cyanobacteriota</taxon>
        <taxon>Cyanophyceae</taxon>
        <taxon>Nostocales</taxon>
        <taxon>Nostocaceae</taxon>
        <taxon>Anabaena</taxon>
    </lineage>
</organism>
<dbReference type="EMBL" id="JACJTQ010000052">
    <property type="protein sequence ID" value="MBD2694585.1"/>
    <property type="molecule type" value="Genomic_DNA"/>
</dbReference>
<dbReference type="RefSeq" id="WP_190908736.1">
    <property type="nucleotide sequence ID" value="NZ_JACJTQ010000052.1"/>
</dbReference>